<dbReference type="EMBL" id="OBEA01000006">
    <property type="protein sequence ID" value="SNY55436.1"/>
    <property type="molecule type" value="Genomic_DNA"/>
</dbReference>
<dbReference type="AlphaFoldDB" id="A0A285J7X2"/>
<dbReference type="EMBL" id="PGTD01000018">
    <property type="protein sequence ID" value="PJE26833.1"/>
    <property type="molecule type" value="Genomic_DNA"/>
</dbReference>
<protein>
    <submittedName>
        <fullName evidence="3">Uncharacterized protein</fullName>
    </submittedName>
</protein>
<evidence type="ECO:0000313" key="2">
    <source>
        <dbReference type="EMBL" id="PJE26833.1"/>
    </source>
</evidence>
<evidence type="ECO:0000313" key="3">
    <source>
        <dbReference type="EMBL" id="SNY55436.1"/>
    </source>
</evidence>
<reference evidence="2 5" key="2">
    <citation type="journal article" date="2018" name="Int. J. Syst. Evol. Microbiol.">
        <title>Pseudooceanicola lipolyticus sp. nov., a marine alphaproteobacterium, reclassification of Oceanicola flagellatus as Pseudooceanicola flagellatus comb. nov. and emended description of the genus Pseudooceanicola.</title>
        <authorList>
            <person name="Huang M.-M."/>
            <person name="Guo L.-L."/>
            <person name="Wu Y.-H."/>
            <person name="Lai Q.-L."/>
            <person name="Shao Z.-Z."/>
            <person name="Wang C.-S."/>
            <person name="Wu M."/>
            <person name="Xu X.-W."/>
        </authorList>
    </citation>
    <scope>NUCLEOTIDE SEQUENCE [LARGE SCALE GENOMIC DNA]</scope>
    <source>
        <strain evidence="2 5">Ar-45</strain>
    </source>
</reference>
<reference evidence="3 4" key="1">
    <citation type="submission" date="2017-09" db="EMBL/GenBank/DDBJ databases">
        <authorList>
            <person name="Ehlers B."/>
            <person name="Leendertz F.H."/>
        </authorList>
    </citation>
    <scope>NUCLEOTIDE SEQUENCE [LARGE SCALE GENOMIC DNA]</scope>
    <source>
        <strain evidence="3 4">CGMCC 1.12662</strain>
    </source>
</reference>
<dbReference type="Proteomes" id="UP000231702">
    <property type="component" value="Unassembled WGS sequence"/>
</dbReference>
<evidence type="ECO:0000313" key="5">
    <source>
        <dbReference type="Proteomes" id="UP000231702"/>
    </source>
</evidence>
<gene>
    <name evidence="2" type="ORF">CVM39_15970</name>
    <name evidence="3" type="ORF">SAMN06297129_3006</name>
</gene>
<name>A0A285J7X2_9RHOB</name>
<dbReference type="OrthoDB" id="7871361at2"/>
<proteinExistence type="predicted"/>
<organism evidence="3 4">
    <name type="scientific">Pseudooceanicola antarcticus</name>
    <dbReference type="NCBI Taxonomy" id="1247613"/>
    <lineage>
        <taxon>Bacteria</taxon>
        <taxon>Pseudomonadati</taxon>
        <taxon>Pseudomonadota</taxon>
        <taxon>Alphaproteobacteria</taxon>
        <taxon>Rhodobacterales</taxon>
        <taxon>Paracoccaceae</taxon>
        <taxon>Pseudooceanicola</taxon>
    </lineage>
</organism>
<sequence>MARAKPSAAAVRNVLDAMIARGLQPGSVQVAADGSFSVETLKPRDRPAPVAQGEPRKFGQARAD</sequence>
<accession>A0A285J7X2</accession>
<dbReference type="RefSeq" id="WP_097146721.1">
    <property type="nucleotide sequence ID" value="NZ_OBEA01000006.1"/>
</dbReference>
<keyword evidence="5" id="KW-1185">Reference proteome</keyword>
<dbReference type="Proteomes" id="UP000231655">
    <property type="component" value="Unassembled WGS sequence"/>
</dbReference>
<evidence type="ECO:0000256" key="1">
    <source>
        <dbReference type="SAM" id="MobiDB-lite"/>
    </source>
</evidence>
<feature type="region of interest" description="Disordered" evidence="1">
    <location>
        <begin position="39"/>
        <end position="64"/>
    </location>
</feature>
<evidence type="ECO:0000313" key="4">
    <source>
        <dbReference type="Proteomes" id="UP000231655"/>
    </source>
</evidence>